<dbReference type="GO" id="GO:0005576">
    <property type="term" value="C:extracellular region"/>
    <property type="evidence" value="ECO:0007669"/>
    <property type="project" value="UniProtKB-SubCell"/>
</dbReference>
<protein>
    <recommendedName>
        <fullName evidence="3">Pro-corazonin</fullName>
    </recommendedName>
</protein>
<evidence type="ECO:0000256" key="5">
    <source>
        <dbReference type="ARBA" id="ARBA00022729"/>
    </source>
</evidence>
<dbReference type="AlphaFoldDB" id="A0A7R9JNZ3"/>
<keyword evidence="5" id="KW-0732">Signal</keyword>
<keyword evidence="6" id="KW-0027">Amidation</keyword>
<comment type="similarity">
    <text evidence="2">Belongs to the corazonin family.</text>
</comment>
<dbReference type="GO" id="GO:0045823">
    <property type="term" value="P:positive regulation of heart contraction"/>
    <property type="evidence" value="ECO:0007669"/>
    <property type="project" value="InterPro"/>
</dbReference>
<evidence type="ECO:0000256" key="2">
    <source>
        <dbReference type="ARBA" id="ARBA00009635"/>
    </source>
</evidence>
<sequence>MELVVQPGDAGAINRIDWEDVEMFDGRYATFKATIARLANALVVLSSTAEDGEIEFRISVGSRVPVLVILLSCLTGIILAQTFQYSRGWTNGRKRAFVVPRAPVIVAEETLPSSEEERDPCQLQRMKYVLEGSECASVACAFARTLVSLAEPLDTSLYAPCNVWRGFKETASDDLNDRYKRDTSADVRHSLKNNNSDAKMADRM</sequence>
<dbReference type="GO" id="GO:0007218">
    <property type="term" value="P:neuropeptide signaling pathway"/>
    <property type="evidence" value="ECO:0007669"/>
    <property type="project" value="UniProtKB-KW"/>
</dbReference>
<dbReference type="EMBL" id="OE839265">
    <property type="protein sequence ID" value="CAD7586441.1"/>
    <property type="molecule type" value="Genomic_DNA"/>
</dbReference>
<evidence type="ECO:0000256" key="1">
    <source>
        <dbReference type="ARBA" id="ARBA00004613"/>
    </source>
</evidence>
<evidence type="ECO:0000256" key="4">
    <source>
        <dbReference type="ARBA" id="ARBA00022525"/>
    </source>
</evidence>
<dbReference type="InterPro" id="IPR020190">
    <property type="entry name" value="Procorazonin"/>
</dbReference>
<accession>A0A7R9JNZ3</accession>
<dbReference type="GO" id="GO:0071858">
    <property type="term" value="F:corazonin receptor binding"/>
    <property type="evidence" value="ECO:0007669"/>
    <property type="project" value="InterPro"/>
</dbReference>
<reference evidence="8" key="1">
    <citation type="submission" date="2020-11" db="EMBL/GenBank/DDBJ databases">
        <authorList>
            <person name="Tran Van P."/>
        </authorList>
    </citation>
    <scope>NUCLEOTIDE SEQUENCE</scope>
</reference>
<organism evidence="8">
    <name type="scientific">Timema genevievae</name>
    <name type="common">Walking stick</name>
    <dbReference type="NCBI Taxonomy" id="629358"/>
    <lineage>
        <taxon>Eukaryota</taxon>
        <taxon>Metazoa</taxon>
        <taxon>Ecdysozoa</taxon>
        <taxon>Arthropoda</taxon>
        <taxon>Hexapoda</taxon>
        <taxon>Insecta</taxon>
        <taxon>Pterygota</taxon>
        <taxon>Neoptera</taxon>
        <taxon>Polyneoptera</taxon>
        <taxon>Phasmatodea</taxon>
        <taxon>Timematodea</taxon>
        <taxon>Timematoidea</taxon>
        <taxon>Timematidae</taxon>
        <taxon>Timema</taxon>
    </lineage>
</organism>
<evidence type="ECO:0000256" key="6">
    <source>
        <dbReference type="ARBA" id="ARBA00022815"/>
    </source>
</evidence>
<name>A0A7R9JNZ3_TIMGE</name>
<evidence type="ECO:0000256" key="7">
    <source>
        <dbReference type="ARBA" id="ARBA00023320"/>
    </source>
</evidence>
<evidence type="ECO:0000256" key="3">
    <source>
        <dbReference type="ARBA" id="ARBA00014144"/>
    </source>
</evidence>
<gene>
    <name evidence="8" type="ORF">TGEB3V08_LOCUS798</name>
</gene>
<keyword evidence="7" id="KW-0527">Neuropeptide</keyword>
<dbReference type="Pfam" id="PF17308">
    <property type="entry name" value="Corazonin"/>
    <property type="match status" value="1"/>
</dbReference>
<comment type="subcellular location">
    <subcellularLocation>
        <location evidence="1">Secreted</location>
    </subcellularLocation>
</comment>
<evidence type="ECO:0000313" key="8">
    <source>
        <dbReference type="EMBL" id="CAD7586441.1"/>
    </source>
</evidence>
<keyword evidence="4" id="KW-0964">Secreted</keyword>
<proteinExistence type="inferred from homology"/>